<accession>A0A0F9K0G9</accession>
<name>A0A0F9K0G9_9ZZZZ</name>
<sequence>MRELLSLSRMARRLGVTRCWLRNQADSGRVPCLRAGTRLLFNPVAVQEAPAAKATHLQPGGAEDVE</sequence>
<gene>
    <name evidence="1" type="ORF">LCGC14_1761650</name>
</gene>
<evidence type="ECO:0008006" key="2">
    <source>
        <dbReference type="Google" id="ProtNLM"/>
    </source>
</evidence>
<proteinExistence type="predicted"/>
<comment type="caution">
    <text evidence="1">The sequence shown here is derived from an EMBL/GenBank/DDBJ whole genome shotgun (WGS) entry which is preliminary data.</text>
</comment>
<protein>
    <recommendedName>
        <fullName evidence="2">Helix-turn-helix domain-containing protein</fullName>
    </recommendedName>
</protein>
<dbReference type="EMBL" id="LAZR01016398">
    <property type="protein sequence ID" value="KKM04693.1"/>
    <property type="molecule type" value="Genomic_DNA"/>
</dbReference>
<organism evidence="1">
    <name type="scientific">marine sediment metagenome</name>
    <dbReference type="NCBI Taxonomy" id="412755"/>
    <lineage>
        <taxon>unclassified sequences</taxon>
        <taxon>metagenomes</taxon>
        <taxon>ecological metagenomes</taxon>
    </lineage>
</organism>
<dbReference type="AlphaFoldDB" id="A0A0F9K0G9"/>
<reference evidence="1" key="1">
    <citation type="journal article" date="2015" name="Nature">
        <title>Complex archaea that bridge the gap between prokaryotes and eukaryotes.</title>
        <authorList>
            <person name="Spang A."/>
            <person name="Saw J.H."/>
            <person name="Jorgensen S.L."/>
            <person name="Zaremba-Niedzwiedzka K."/>
            <person name="Martijn J."/>
            <person name="Lind A.E."/>
            <person name="van Eijk R."/>
            <person name="Schleper C."/>
            <person name="Guy L."/>
            <person name="Ettema T.J."/>
        </authorList>
    </citation>
    <scope>NUCLEOTIDE SEQUENCE</scope>
</reference>
<evidence type="ECO:0000313" key="1">
    <source>
        <dbReference type="EMBL" id="KKM04693.1"/>
    </source>
</evidence>